<comment type="caution">
    <text evidence="1">The sequence shown here is derived from an EMBL/GenBank/DDBJ whole genome shotgun (WGS) entry which is preliminary data.</text>
</comment>
<sequence>MKKALRKIASVGLLALASYLPMSCASFKPRSKPAYEYALSKDLEGNIAEALAEKLDSLDNNSQEFINIISDYSPELQKACVNSDILDNGHVSKRELENATKATL</sequence>
<evidence type="ECO:0000313" key="1">
    <source>
        <dbReference type="EMBL" id="GAG69411.1"/>
    </source>
</evidence>
<name>X1BBQ1_9ZZZZ</name>
<protein>
    <submittedName>
        <fullName evidence="1">Uncharacterized protein</fullName>
    </submittedName>
</protein>
<dbReference type="AlphaFoldDB" id="X1BBQ1"/>
<gene>
    <name evidence="1" type="ORF">S01H4_05153</name>
</gene>
<dbReference type="EMBL" id="BART01001466">
    <property type="protein sequence ID" value="GAG69411.1"/>
    <property type="molecule type" value="Genomic_DNA"/>
</dbReference>
<accession>X1BBQ1</accession>
<reference evidence="1" key="1">
    <citation type="journal article" date="2014" name="Front. Microbiol.">
        <title>High frequency of phylogenetically diverse reductive dehalogenase-homologous genes in deep subseafloor sedimentary metagenomes.</title>
        <authorList>
            <person name="Kawai M."/>
            <person name="Futagami T."/>
            <person name="Toyoda A."/>
            <person name="Takaki Y."/>
            <person name="Nishi S."/>
            <person name="Hori S."/>
            <person name="Arai W."/>
            <person name="Tsubouchi T."/>
            <person name="Morono Y."/>
            <person name="Uchiyama I."/>
            <person name="Ito T."/>
            <person name="Fujiyama A."/>
            <person name="Inagaki F."/>
            <person name="Takami H."/>
        </authorList>
    </citation>
    <scope>NUCLEOTIDE SEQUENCE</scope>
    <source>
        <strain evidence="1">Expedition CK06-06</strain>
    </source>
</reference>
<proteinExistence type="predicted"/>
<feature type="non-terminal residue" evidence="1">
    <location>
        <position position="104"/>
    </location>
</feature>
<organism evidence="1">
    <name type="scientific">marine sediment metagenome</name>
    <dbReference type="NCBI Taxonomy" id="412755"/>
    <lineage>
        <taxon>unclassified sequences</taxon>
        <taxon>metagenomes</taxon>
        <taxon>ecological metagenomes</taxon>
    </lineage>
</organism>